<dbReference type="Proteomes" id="UP000176944">
    <property type="component" value="Chromosome"/>
</dbReference>
<dbReference type="GO" id="GO:0009035">
    <property type="term" value="F:type I site-specific deoxyribonuclease activity"/>
    <property type="evidence" value="ECO:0007669"/>
    <property type="project" value="UniProtKB-EC"/>
</dbReference>
<dbReference type="GO" id="GO:0009307">
    <property type="term" value="P:DNA restriction-modification system"/>
    <property type="evidence" value="ECO:0007669"/>
    <property type="project" value="UniProtKB-KW"/>
</dbReference>
<keyword evidence="2" id="KW-0255">Endonuclease</keyword>
<sequence length="208" mass="24113">MVETIVAQDISLPQLKDKFGLEPTNDEQLFPEWQEDLPELNELEKQWLDRVKDDYLHLSEYPMVEPIVKMVVLSPLLRIADFYRPPFYIIAEKDVQISSEDQQTIVRGRIDILICQPQFWIVVIEAKRAEYSLKVGIPQALAYMLANPELQKPAFGFVTNGGEFIFLKLIRQDKLQYAFSNQFSLLNRGNDLYTVARILKHLGQLVGE</sequence>
<dbReference type="EMBL" id="CP017708">
    <property type="protein sequence ID" value="AOY80435.1"/>
    <property type="molecule type" value="Genomic_DNA"/>
</dbReference>
<dbReference type="Pfam" id="PF04313">
    <property type="entry name" value="HSDR_N"/>
    <property type="match status" value="1"/>
</dbReference>
<evidence type="ECO:0000313" key="2">
    <source>
        <dbReference type="EMBL" id="AOY80435.1"/>
    </source>
</evidence>
<name>A0A1D9FYS0_MOOP1</name>
<proteinExistence type="predicted"/>
<organism evidence="2 3">
    <name type="scientific">Moorena producens (strain JHB)</name>
    <dbReference type="NCBI Taxonomy" id="1454205"/>
    <lineage>
        <taxon>Bacteria</taxon>
        <taxon>Bacillati</taxon>
        <taxon>Cyanobacteriota</taxon>
        <taxon>Cyanophyceae</taxon>
        <taxon>Coleofasciculales</taxon>
        <taxon>Coleofasciculaceae</taxon>
        <taxon>Moorena</taxon>
    </lineage>
</organism>
<protein>
    <submittedName>
        <fullName evidence="2">Type I restriction endonuclease</fullName>
    </submittedName>
</protein>
<reference evidence="3" key="1">
    <citation type="submission" date="2016-10" db="EMBL/GenBank/DDBJ databases">
        <title>Comparative genomics uncovers the prolific and rare metabolic potential of the cyanobacterial genus Moorea.</title>
        <authorList>
            <person name="Leao T."/>
            <person name="Castelao G."/>
            <person name="Korobeynikov A."/>
            <person name="Monroe E.A."/>
            <person name="Podell S."/>
            <person name="Glukhov E."/>
            <person name="Allen E."/>
            <person name="Gerwick W.H."/>
            <person name="Gerwick L."/>
        </authorList>
    </citation>
    <scope>NUCLEOTIDE SEQUENCE [LARGE SCALE GENOMIC DNA]</scope>
    <source>
        <strain evidence="3">JHB</strain>
    </source>
</reference>
<evidence type="ECO:0000259" key="1">
    <source>
        <dbReference type="Pfam" id="PF04313"/>
    </source>
</evidence>
<evidence type="ECO:0000313" key="3">
    <source>
        <dbReference type="Proteomes" id="UP000176944"/>
    </source>
</evidence>
<dbReference type="GO" id="GO:0005524">
    <property type="term" value="F:ATP binding"/>
    <property type="evidence" value="ECO:0007669"/>
    <property type="project" value="UniProtKB-KW"/>
</dbReference>
<keyword evidence="2" id="KW-0378">Hydrolase</keyword>
<dbReference type="GO" id="GO:0003677">
    <property type="term" value="F:DNA binding"/>
    <property type="evidence" value="ECO:0007669"/>
    <property type="project" value="UniProtKB-KW"/>
</dbReference>
<keyword evidence="2" id="KW-0540">Nuclease</keyword>
<dbReference type="Gene3D" id="3.90.1570.30">
    <property type="match status" value="1"/>
</dbReference>
<gene>
    <name evidence="2" type="ORF">BJP36_11425</name>
</gene>
<dbReference type="AlphaFoldDB" id="A0A1D9FYS0"/>
<accession>A0A1D9FYS0</accession>
<dbReference type="InterPro" id="IPR007409">
    <property type="entry name" value="Restrct_endonuc_type1_HsdR_N"/>
</dbReference>
<feature type="domain" description="Restriction endonuclease type I HsdR N-terminal" evidence="1">
    <location>
        <begin position="19"/>
        <end position="172"/>
    </location>
</feature>